<dbReference type="Pfam" id="PF09861">
    <property type="entry name" value="Lar_N"/>
    <property type="match status" value="1"/>
</dbReference>
<dbReference type="Gene3D" id="3.40.50.11440">
    <property type="match status" value="1"/>
</dbReference>
<proteinExistence type="predicted"/>
<name>A0A212LK94_9HYPH</name>
<evidence type="ECO:0000259" key="1">
    <source>
        <dbReference type="Pfam" id="PF09861"/>
    </source>
</evidence>
<reference evidence="2" key="1">
    <citation type="submission" date="2016-08" db="EMBL/GenBank/DDBJ databases">
        <authorList>
            <person name="Seilhamer J.J."/>
        </authorList>
    </citation>
    <scope>NUCLEOTIDE SEQUENCE</scope>
    <source>
        <strain evidence="2">86</strain>
    </source>
</reference>
<dbReference type="GO" id="GO:0050043">
    <property type="term" value="F:lactate racemase activity"/>
    <property type="evidence" value="ECO:0007669"/>
    <property type="project" value="InterPro"/>
</dbReference>
<gene>
    <name evidence="2" type="ORF">KL86PLE_60280</name>
</gene>
<evidence type="ECO:0000313" key="2">
    <source>
        <dbReference type="EMBL" id="SCM77965.1"/>
    </source>
</evidence>
<sequence length="438" mass="46799">MQPSYVRLVENVALPNMALVRQTFPAVDAPSPERAVHEAMAGAACVAETIRPGMSVAVTVGSRGLAALPELVRAIVSELRARGAVPFIVPAMGSHGGATAEGQTKVLAHLGVTEASAGCPIRSSMETVEVGRLANGMSVRIDKLAFEADGIVLFNRIKPHSAFRAPNESGLVKMLSIGLGKQSGADNCHAWGFDYVGWFIVEMARVKLATCRVLFGIATIENAYDRLSQVVVLPTDGMIERERDYLAIAMANMPRLPLGPLDQPLASGPLDVLVVDYVGKEFSGSGMDPNINGRPSTRAISGGPSVSRIVVLDVTDKSEGNANGVARADVITERLFNRFDREAVYTNSLTSGVLIAAALPMAMPDDRTAIQAAVKTCESHRPDAITMIRIPNTLHLEYLYASEALLPELLSRPGVDVIGEARAMRFDGDGRLLDPWPH</sequence>
<protein>
    <recommendedName>
        <fullName evidence="1">LarA-like N-terminal domain-containing protein</fullName>
    </recommendedName>
</protein>
<dbReference type="RefSeq" id="WP_288197738.1">
    <property type="nucleotide sequence ID" value="NZ_LT608334.1"/>
</dbReference>
<dbReference type="AlphaFoldDB" id="A0A212LK94"/>
<accession>A0A212LK94</accession>
<organism evidence="2">
    <name type="scientific">uncultured Pleomorphomonas sp</name>
    <dbReference type="NCBI Taxonomy" id="442121"/>
    <lineage>
        <taxon>Bacteria</taxon>
        <taxon>Pseudomonadati</taxon>
        <taxon>Pseudomonadota</taxon>
        <taxon>Alphaproteobacteria</taxon>
        <taxon>Hyphomicrobiales</taxon>
        <taxon>Pleomorphomonadaceae</taxon>
        <taxon>Pleomorphomonas</taxon>
        <taxon>environmental samples</taxon>
    </lineage>
</organism>
<dbReference type="EMBL" id="FMJD01000010">
    <property type="protein sequence ID" value="SCM77965.1"/>
    <property type="molecule type" value="Genomic_DNA"/>
</dbReference>
<feature type="domain" description="LarA-like N-terminal" evidence="1">
    <location>
        <begin position="28"/>
        <end position="161"/>
    </location>
</feature>
<dbReference type="InterPro" id="IPR018657">
    <property type="entry name" value="LarA-like_N"/>
</dbReference>